<dbReference type="EMBL" id="GBRH01274789">
    <property type="protein sequence ID" value="JAD23106.1"/>
    <property type="molecule type" value="Transcribed_RNA"/>
</dbReference>
<evidence type="ECO:0000313" key="1">
    <source>
        <dbReference type="EMBL" id="JAD23106.1"/>
    </source>
</evidence>
<sequence length="22" mass="2684">MMFQSWSEIFPQALRRPFVSLL</sequence>
<dbReference type="AlphaFoldDB" id="A0A0A8YAW9"/>
<name>A0A0A8YAW9_ARUDO</name>
<organism evidence="1">
    <name type="scientific">Arundo donax</name>
    <name type="common">Giant reed</name>
    <name type="synonym">Donax arundinaceus</name>
    <dbReference type="NCBI Taxonomy" id="35708"/>
    <lineage>
        <taxon>Eukaryota</taxon>
        <taxon>Viridiplantae</taxon>
        <taxon>Streptophyta</taxon>
        <taxon>Embryophyta</taxon>
        <taxon>Tracheophyta</taxon>
        <taxon>Spermatophyta</taxon>
        <taxon>Magnoliopsida</taxon>
        <taxon>Liliopsida</taxon>
        <taxon>Poales</taxon>
        <taxon>Poaceae</taxon>
        <taxon>PACMAD clade</taxon>
        <taxon>Arundinoideae</taxon>
        <taxon>Arundineae</taxon>
        <taxon>Arundo</taxon>
    </lineage>
</organism>
<reference evidence="1" key="2">
    <citation type="journal article" date="2015" name="Data Brief">
        <title>Shoot transcriptome of the giant reed, Arundo donax.</title>
        <authorList>
            <person name="Barrero R.A."/>
            <person name="Guerrero F.D."/>
            <person name="Moolhuijzen P."/>
            <person name="Goolsby J.A."/>
            <person name="Tidwell J."/>
            <person name="Bellgard S.E."/>
            <person name="Bellgard M.I."/>
        </authorList>
    </citation>
    <scope>NUCLEOTIDE SEQUENCE</scope>
    <source>
        <tissue evidence="1">Shoot tissue taken approximately 20 cm above the soil surface</tissue>
    </source>
</reference>
<protein>
    <submittedName>
        <fullName evidence="1">Uncharacterized protein</fullName>
    </submittedName>
</protein>
<proteinExistence type="predicted"/>
<reference evidence="1" key="1">
    <citation type="submission" date="2014-09" db="EMBL/GenBank/DDBJ databases">
        <authorList>
            <person name="Magalhaes I.L.F."/>
            <person name="Oliveira U."/>
            <person name="Santos F.R."/>
            <person name="Vidigal T.H.D.A."/>
            <person name="Brescovit A.D."/>
            <person name="Santos A.J."/>
        </authorList>
    </citation>
    <scope>NUCLEOTIDE SEQUENCE</scope>
    <source>
        <tissue evidence="1">Shoot tissue taken approximately 20 cm above the soil surface</tissue>
    </source>
</reference>
<accession>A0A0A8YAW9</accession>